<reference evidence="4" key="1">
    <citation type="journal article" date="2019" name="Int. J. Syst. Evol. Microbiol.">
        <title>The Global Catalogue of Microorganisms (GCM) 10K type strain sequencing project: providing services to taxonomists for standard genome sequencing and annotation.</title>
        <authorList>
            <consortium name="The Broad Institute Genomics Platform"/>
            <consortium name="The Broad Institute Genome Sequencing Center for Infectious Disease"/>
            <person name="Wu L."/>
            <person name="Ma J."/>
        </authorList>
    </citation>
    <scope>NUCLEOTIDE SEQUENCE [LARGE SCALE GENOMIC DNA]</scope>
    <source>
        <strain evidence="4">JCM 9458</strain>
    </source>
</reference>
<keyword evidence="2" id="KW-0472">Membrane</keyword>
<feature type="transmembrane region" description="Helical" evidence="2">
    <location>
        <begin position="34"/>
        <end position="57"/>
    </location>
</feature>
<dbReference type="Proteomes" id="UP001501676">
    <property type="component" value="Unassembled WGS sequence"/>
</dbReference>
<keyword evidence="2" id="KW-1133">Transmembrane helix</keyword>
<protein>
    <submittedName>
        <fullName evidence="3">Uncharacterized protein</fullName>
    </submittedName>
</protein>
<name>A0ABP6T609_9ACTN</name>
<evidence type="ECO:0000313" key="3">
    <source>
        <dbReference type="EMBL" id="GAA3394064.1"/>
    </source>
</evidence>
<evidence type="ECO:0000256" key="1">
    <source>
        <dbReference type="SAM" id="MobiDB-lite"/>
    </source>
</evidence>
<dbReference type="RefSeq" id="WP_345731793.1">
    <property type="nucleotide sequence ID" value="NZ_BAAAYN010000044.1"/>
</dbReference>
<dbReference type="EMBL" id="BAAAYN010000044">
    <property type="protein sequence ID" value="GAA3394064.1"/>
    <property type="molecule type" value="Genomic_DNA"/>
</dbReference>
<comment type="caution">
    <text evidence="3">The sequence shown here is derived from an EMBL/GenBank/DDBJ whole genome shotgun (WGS) entry which is preliminary data.</text>
</comment>
<feature type="region of interest" description="Disordered" evidence="1">
    <location>
        <begin position="140"/>
        <end position="173"/>
    </location>
</feature>
<accession>A0ABP6T609</accession>
<keyword evidence="4" id="KW-1185">Reference proteome</keyword>
<sequence length="173" mass="17421">MARAWAVGAAAALIALLLYESALAWVSIMGPALLPPLFLLLSYVGIGAAAGHASVSLTGGPHRAWPAAVVVAVAGAVLIGWGRNAELLHPALDALPAALGGGACTAVGGWLGLVLPNVHRSAAPPSVVAQLKTVEVRAKPRAVPVSDGGRHHQRRAPVPADSSDGPDILEFGL</sequence>
<proteinExistence type="predicted"/>
<organism evidence="3 4">
    <name type="scientific">Cryptosporangium minutisporangium</name>
    <dbReference type="NCBI Taxonomy" id="113569"/>
    <lineage>
        <taxon>Bacteria</taxon>
        <taxon>Bacillati</taxon>
        <taxon>Actinomycetota</taxon>
        <taxon>Actinomycetes</taxon>
        <taxon>Cryptosporangiales</taxon>
        <taxon>Cryptosporangiaceae</taxon>
        <taxon>Cryptosporangium</taxon>
    </lineage>
</organism>
<evidence type="ECO:0000313" key="4">
    <source>
        <dbReference type="Proteomes" id="UP001501676"/>
    </source>
</evidence>
<feature type="transmembrane region" description="Helical" evidence="2">
    <location>
        <begin position="64"/>
        <end position="82"/>
    </location>
</feature>
<feature type="transmembrane region" description="Helical" evidence="2">
    <location>
        <begin position="94"/>
        <end position="115"/>
    </location>
</feature>
<keyword evidence="2" id="KW-0812">Transmembrane</keyword>
<gene>
    <name evidence="3" type="ORF">GCM10020369_62040</name>
</gene>
<evidence type="ECO:0000256" key="2">
    <source>
        <dbReference type="SAM" id="Phobius"/>
    </source>
</evidence>